<dbReference type="PANTHER" id="PTHR46183:SF4">
    <property type="entry name" value="PROTEIN PHOX4"/>
    <property type="match status" value="1"/>
</dbReference>
<reference evidence="1 2" key="1">
    <citation type="journal article" date="2020" name="Nat. Food">
        <title>A phased Vanilla planifolia genome enables genetic improvement of flavour and production.</title>
        <authorList>
            <person name="Hasing T."/>
            <person name="Tang H."/>
            <person name="Brym M."/>
            <person name="Khazi F."/>
            <person name="Huang T."/>
            <person name="Chambers A.H."/>
        </authorList>
    </citation>
    <scope>NUCLEOTIDE SEQUENCE [LARGE SCALE GENOMIC DNA]</scope>
    <source>
        <tissue evidence="1">Leaf</tissue>
    </source>
</reference>
<name>A0A835VL06_VANPL</name>
<evidence type="ECO:0000313" key="1">
    <source>
        <dbReference type="EMBL" id="KAG0500965.1"/>
    </source>
</evidence>
<dbReference type="InterPro" id="IPR044517">
    <property type="entry name" value="PHOX1-4"/>
</dbReference>
<accession>A0A835VL06</accession>
<protein>
    <submittedName>
        <fullName evidence="1">Uncharacterized protein</fullName>
    </submittedName>
</protein>
<dbReference type="EMBL" id="JADCNM010000001">
    <property type="protein sequence ID" value="KAG0500965.1"/>
    <property type="molecule type" value="Genomic_DNA"/>
</dbReference>
<dbReference type="Proteomes" id="UP000639772">
    <property type="component" value="Chromosome 1"/>
</dbReference>
<dbReference type="PANTHER" id="PTHR46183">
    <property type="entry name" value="PROTEIN CLMP1"/>
    <property type="match status" value="1"/>
</dbReference>
<organism evidence="1 2">
    <name type="scientific">Vanilla planifolia</name>
    <name type="common">Vanilla</name>
    <dbReference type="NCBI Taxonomy" id="51239"/>
    <lineage>
        <taxon>Eukaryota</taxon>
        <taxon>Viridiplantae</taxon>
        <taxon>Streptophyta</taxon>
        <taxon>Embryophyta</taxon>
        <taxon>Tracheophyta</taxon>
        <taxon>Spermatophyta</taxon>
        <taxon>Magnoliopsida</taxon>
        <taxon>Liliopsida</taxon>
        <taxon>Asparagales</taxon>
        <taxon>Orchidaceae</taxon>
        <taxon>Vanilloideae</taxon>
        <taxon>Vanilleae</taxon>
        <taxon>Vanilla</taxon>
    </lineage>
</organism>
<proteinExistence type="predicted"/>
<sequence>MAAVEKFKLAGASPTDIAVMIKNHCANGTTQEGLGFKIDEIVQAWNEMHDAKMWIVPDAGFLPCAYDPRLEKRHGFMVVEG</sequence>
<dbReference type="AlphaFoldDB" id="A0A835VL06"/>
<gene>
    <name evidence="1" type="ORF">HPP92_001037</name>
</gene>
<dbReference type="OrthoDB" id="1707020at2759"/>
<evidence type="ECO:0000313" key="2">
    <source>
        <dbReference type="Proteomes" id="UP000639772"/>
    </source>
</evidence>
<comment type="caution">
    <text evidence="1">The sequence shown here is derived from an EMBL/GenBank/DDBJ whole genome shotgun (WGS) entry which is preliminary data.</text>
</comment>